<protein>
    <submittedName>
        <fullName evidence="3">RNA-binding protein</fullName>
    </submittedName>
</protein>
<name>A0A437K696_9BACI</name>
<proteinExistence type="predicted"/>
<dbReference type="InterPro" id="IPR005001">
    <property type="entry name" value="Hfq"/>
</dbReference>
<dbReference type="EMBL" id="RZTZ01000011">
    <property type="protein sequence ID" value="RVT58798.1"/>
    <property type="molecule type" value="Genomic_DNA"/>
</dbReference>
<dbReference type="Proteomes" id="UP000288024">
    <property type="component" value="Unassembled WGS sequence"/>
</dbReference>
<dbReference type="Gene3D" id="2.30.30.100">
    <property type="match status" value="1"/>
</dbReference>
<dbReference type="GO" id="GO:0043487">
    <property type="term" value="P:regulation of RNA stability"/>
    <property type="evidence" value="ECO:0007669"/>
    <property type="project" value="TreeGrafter"/>
</dbReference>
<keyword evidence="1" id="KW-0694">RNA-binding</keyword>
<accession>A0A437K696</accession>
<dbReference type="PANTHER" id="PTHR34772:SF1">
    <property type="entry name" value="RNA-BINDING PROTEIN HFQ"/>
    <property type="match status" value="1"/>
</dbReference>
<organism evidence="3 4">
    <name type="scientific">Niallia taxi</name>
    <dbReference type="NCBI Taxonomy" id="2499688"/>
    <lineage>
        <taxon>Bacteria</taxon>
        <taxon>Bacillati</taxon>
        <taxon>Bacillota</taxon>
        <taxon>Bacilli</taxon>
        <taxon>Bacillales</taxon>
        <taxon>Bacillaceae</taxon>
        <taxon>Niallia</taxon>
    </lineage>
</organism>
<dbReference type="SUPFAM" id="SSF50182">
    <property type="entry name" value="Sm-like ribonucleoproteins"/>
    <property type="match status" value="1"/>
</dbReference>
<dbReference type="GO" id="GO:0006355">
    <property type="term" value="P:regulation of DNA-templated transcription"/>
    <property type="evidence" value="ECO:0007669"/>
    <property type="project" value="InterPro"/>
</dbReference>
<reference evidence="3 4" key="1">
    <citation type="submission" date="2019-01" db="EMBL/GenBank/DDBJ databases">
        <title>Bacillus sp. M5HDSG1-1, whole genome shotgun sequence.</title>
        <authorList>
            <person name="Tuo L."/>
        </authorList>
    </citation>
    <scope>NUCLEOTIDE SEQUENCE [LARGE SCALE GENOMIC DNA]</scope>
    <source>
        <strain evidence="3 4">M5HDSG1-1</strain>
    </source>
</reference>
<evidence type="ECO:0000256" key="2">
    <source>
        <dbReference type="ARBA" id="ARBA00023016"/>
    </source>
</evidence>
<dbReference type="InterPro" id="IPR010920">
    <property type="entry name" value="LSM_dom_sf"/>
</dbReference>
<dbReference type="Pfam" id="PF17209">
    <property type="entry name" value="Hfq"/>
    <property type="match status" value="1"/>
</dbReference>
<keyword evidence="2" id="KW-0346">Stress response</keyword>
<comment type="caution">
    <text evidence="3">The sequence shown here is derived from an EMBL/GenBank/DDBJ whole genome shotgun (WGS) entry which is preliminary data.</text>
</comment>
<keyword evidence="4" id="KW-1185">Reference proteome</keyword>
<evidence type="ECO:0000313" key="3">
    <source>
        <dbReference type="EMBL" id="RVT58798.1"/>
    </source>
</evidence>
<dbReference type="PANTHER" id="PTHR34772">
    <property type="entry name" value="RNA-BINDING PROTEIN HFQ"/>
    <property type="match status" value="1"/>
</dbReference>
<evidence type="ECO:0000256" key="1">
    <source>
        <dbReference type="ARBA" id="ARBA00022884"/>
    </source>
</evidence>
<gene>
    <name evidence="3" type="ORF">EM808_20770</name>
</gene>
<dbReference type="GO" id="GO:0005829">
    <property type="term" value="C:cytosol"/>
    <property type="evidence" value="ECO:0007669"/>
    <property type="project" value="TreeGrafter"/>
</dbReference>
<sequence>MSDLAGFELQNSIINNIIKEERFVTVYTTKKGVPIRCKITGNDKFTLLLDVEGKQQLVFKSGISTILAGKQVINF</sequence>
<evidence type="ECO:0000313" key="4">
    <source>
        <dbReference type="Proteomes" id="UP000288024"/>
    </source>
</evidence>
<dbReference type="AlphaFoldDB" id="A0A437K696"/>
<dbReference type="GO" id="GO:0045974">
    <property type="term" value="P:regulation of translation, ncRNA-mediated"/>
    <property type="evidence" value="ECO:0007669"/>
    <property type="project" value="TreeGrafter"/>
</dbReference>
<dbReference type="GO" id="GO:0003723">
    <property type="term" value="F:RNA binding"/>
    <property type="evidence" value="ECO:0007669"/>
    <property type="project" value="UniProtKB-KW"/>
</dbReference>